<protein>
    <recommendedName>
        <fullName evidence="3 9">Arginase</fullName>
        <ecNumber evidence="2 9">3.5.3.1</ecNumber>
    </recommendedName>
</protein>
<evidence type="ECO:0000256" key="10">
    <source>
        <dbReference type="PIRSR" id="PIRSR036979-1"/>
    </source>
</evidence>
<sequence length="310" mass="34428">MCKNQFIDGGLFMNISIIGMPLFYGCDRPGVEKGPDELRNNNLIDIFEENHTVYDLGNIDVEYIHPENKYLTNSKLKYLDQVVKANNGLASQVLNALENNTLPFIVGGDHSLALGSLAGSSKFFGDDLGVIWIDAHGDINTHETSPSGNIHGMPLAASMGIGYEKLTSIFFNKFKIKPENVFILACRDLDKGELELIDELNIKIWSNKTIKEKGISTVTSELLDCIKEKNLKNIHLSYDIDCLDPEYVPGTGTPVENGLNFEESKTLLEGIFSTSLVRSMDFVEFNPDLDINGKTTETCVELLKLISKNL</sequence>
<comment type="pathway">
    <text evidence="1">Nitrogen metabolism; urea cycle; L-ornithine and urea from L-arginine: step 1/1.</text>
</comment>
<dbReference type="STRING" id="545697.HMPREF0216_02065"/>
<feature type="binding site" evidence="10">
    <location>
        <position position="138"/>
    </location>
    <ligand>
        <name>Mn(2+)</name>
        <dbReference type="ChEBI" id="CHEBI:29035"/>
        <label>1</label>
    </ligand>
</feature>
<gene>
    <name evidence="14" type="ORF">HMPREF0216_02065</name>
</gene>
<dbReference type="Proteomes" id="UP000010420">
    <property type="component" value="Unassembled WGS sequence"/>
</dbReference>
<dbReference type="EC" id="3.5.3.1" evidence="2 9"/>
<dbReference type="Pfam" id="PF00491">
    <property type="entry name" value="Arginase"/>
    <property type="match status" value="1"/>
</dbReference>
<dbReference type="CDD" id="cd09989">
    <property type="entry name" value="Arginase"/>
    <property type="match status" value="1"/>
</dbReference>
<keyword evidence="4 13" id="KW-0056">Arginine metabolism</keyword>
<dbReference type="PROSITE" id="PS51257">
    <property type="entry name" value="PROKAR_LIPOPROTEIN"/>
    <property type="match status" value="1"/>
</dbReference>
<comment type="cofactor">
    <cofactor evidence="10 13">
        <name>Mn(2+)</name>
        <dbReference type="ChEBI" id="CHEBI:29035"/>
    </cofactor>
    <text evidence="10 13">Binds 2 manganese ions per subunit.</text>
</comment>
<dbReference type="PROSITE" id="PS51409">
    <property type="entry name" value="ARGINASE_2"/>
    <property type="match status" value="1"/>
</dbReference>
<dbReference type="NCBIfam" id="TIGR01229">
    <property type="entry name" value="rocF_arginase"/>
    <property type="match status" value="1"/>
</dbReference>
<dbReference type="eggNOG" id="COG0010">
    <property type="taxonomic scope" value="Bacteria"/>
</dbReference>
<evidence type="ECO:0000256" key="8">
    <source>
        <dbReference type="ARBA" id="ARBA00047391"/>
    </source>
</evidence>
<evidence type="ECO:0000256" key="7">
    <source>
        <dbReference type="ARBA" id="ARBA00023211"/>
    </source>
</evidence>
<feature type="binding site" evidence="10">
    <location>
        <position position="134"/>
    </location>
    <ligand>
        <name>Mn(2+)</name>
        <dbReference type="ChEBI" id="CHEBI:29035"/>
        <label>1</label>
    </ligand>
</feature>
<organism evidence="14 15">
    <name type="scientific">Clostridium celatum DSM 1785</name>
    <dbReference type="NCBI Taxonomy" id="545697"/>
    <lineage>
        <taxon>Bacteria</taxon>
        <taxon>Bacillati</taxon>
        <taxon>Bacillota</taxon>
        <taxon>Clostridia</taxon>
        <taxon>Eubacteriales</taxon>
        <taxon>Clostridiaceae</taxon>
        <taxon>Clostridium</taxon>
    </lineage>
</organism>
<evidence type="ECO:0000256" key="5">
    <source>
        <dbReference type="ARBA" id="ARBA00022723"/>
    </source>
</evidence>
<dbReference type="PANTHER" id="PTHR43782">
    <property type="entry name" value="ARGINASE"/>
    <property type="match status" value="1"/>
</dbReference>
<evidence type="ECO:0000313" key="15">
    <source>
        <dbReference type="Proteomes" id="UP000010420"/>
    </source>
</evidence>
<evidence type="ECO:0000256" key="11">
    <source>
        <dbReference type="PROSITE-ProRule" id="PRU00742"/>
    </source>
</evidence>
<dbReference type="InterPro" id="IPR023696">
    <property type="entry name" value="Ureohydrolase_dom_sf"/>
</dbReference>
<dbReference type="PANTHER" id="PTHR43782:SF3">
    <property type="entry name" value="ARGINASE"/>
    <property type="match status" value="1"/>
</dbReference>
<dbReference type="GO" id="GO:0005737">
    <property type="term" value="C:cytoplasm"/>
    <property type="evidence" value="ECO:0007669"/>
    <property type="project" value="TreeGrafter"/>
</dbReference>
<dbReference type="PIRSF" id="PIRSF036979">
    <property type="entry name" value="Arginase"/>
    <property type="match status" value="1"/>
</dbReference>
<dbReference type="AlphaFoldDB" id="L1QE74"/>
<evidence type="ECO:0000256" key="9">
    <source>
        <dbReference type="NCBIfam" id="TIGR01229"/>
    </source>
</evidence>
<evidence type="ECO:0000256" key="4">
    <source>
        <dbReference type="ARBA" id="ARBA00022503"/>
    </source>
</evidence>
<comment type="caution">
    <text evidence="14">The sequence shown here is derived from an EMBL/GenBank/DDBJ whole genome shotgun (WGS) entry which is preliminary data.</text>
</comment>
<comment type="catalytic activity">
    <reaction evidence="8 13">
        <text>L-arginine + H2O = urea + L-ornithine</text>
        <dbReference type="Rhea" id="RHEA:20569"/>
        <dbReference type="ChEBI" id="CHEBI:15377"/>
        <dbReference type="ChEBI" id="CHEBI:16199"/>
        <dbReference type="ChEBI" id="CHEBI:32682"/>
        <dbReference type="ChEBI" id="CHEBI:46911"/>
        <dbReference type="EC" id="3.5.3.1"/>
    </reaction>
</comment>
<evidence type="ECO:0000256" key="6">
    <source>
        <dbReference type="ARBA" id="ARBA00022801"/>
    </source>
</evidence>
<dbReference type="InterPro" id="IPR014033">
    <property type="entry name" value="Arginase"/>
</dbReference>
<accession>L1QE74</accession>
<keyword evidence="5 10" id="KW-0479">Metal-binding</keyword>
<dbReference type="Gene3D" id="3.40.800.10">
    <property type="entry name" value="Ureohydrolase domain"/>
    <property type="match status" value="1"/>
</dbReference>
<evidence type="ECO:0000256" key="1">
    <source>
        <dbReference type="ARBA" id="ARBA00005098"/>
    </source>
</evidence>
<dbReference type="InterPro" id="IPR006035">
    <property type="entry name" value="Ureohydrolase"/>
</dbReference>
<evidence type="ECO:0000256" key="2">
    <source>
        <dbReference type="ARBA" id="ARBA00012168"/>
    </source>
</evidence>
<dbReference type="GO" id="GO:0030145">
    <property type="term" value="F:manganese ion binding"/>
    <property type="evidence" value="ECO:0007669"/>
    <property type="project" value="TreeGrafter"/>
</dbReference>
<dbReference type="EMBL" id="AMEZ01000058">
    <property type="protein sequence ID" value="EKY26283.1"/>
    <property type="molecule type" value="Genomic_DNA"/>
</dbReference>
<dbReference type="PRINTS" id="PR00116">
    <property type="entry name" value="ARGINASE"/>
</dbReference>
<feature type="binding site" evidence="10">
    <location>
        <position position="136"/>
    </location>
    <ligand>
        <name>Mn(2+)</name>
        <dbReference type="ChEBI" id="CHEBI:29035"/>
        <label>1</label>
    </ligand>
</feature>
<dbReference type="HOGENOM" id="CLU_039478_6_2_9"/>
<name>L1QE74_9CLOT</name>
<proteinExistence type="inferred from homology"/>
<dbReference type="GO" id="GO:0006525">
    <property type="term" value="P:arginine metabolic process"/>
    <property type="evidence" value="ECO:0007669"/>
    <property type="project" value="UniProtKB-KW"/>
</dbReference>
<dbReference type="PATRIC" id="fig|545697.3.peg.2031"/>
<dbReference type="GO" id="GO:0004053">
    <property type="term" value="F:arginase activity"/>
    <property type="evidence" value="ECO:0007669"/>
    <property type="project" value="UniProtKB-UniRule"/>
</dbReference>
<keyword evidence="7 10" id="KW-0464">Manganese</keyword>
<evidence type="ECO:0000256" key="3">
    <source>
        <dbReference type="ARBA" id="ARBA00018123"/>
    </source>
</evidence>
<keyword evidence="6 12" id="KW-0378">Hydrolase</keyword>
<dbReference type="UniPathway" id="UPA00158">
    <property type="reaction ID" value="UER00270"/>
</dbReference>
<keyword evidence="15" id="KW-1185">Reference proteome</keyword>
<feature type="binding site" evidence="10">
    <location>
        <position position="241"/>
    </location>
    <ligand>
        <name>Mn(2+)</name>
        <dbReference type="ChEBI" id="CHEBI:29035"/>
        <label>1</label>
    </ligand>
</feature>
<comment type="similarity">
    <text evidence="11 12">Belongs to the arginase family.</text>
</comment>
<evidence type="ECO:0000256" key="13">
    <source>
        <dbReference type="RuleBase" id="RU361159"/>
    </source>
</evidence>
<feature type="binding site" evidence="10">
    <location>
        <position position="110"/>
    </location>
    <ligand>
        <name>Mn(2+)</name>
        <dbReference type="ChEBI" id="CHEBI:29035"/>
        <label>1</label>
    </ligand>
</feature>
<dbReference type="GO" id="GO:0000050">
    <property type="term" value="P:urea cycle"/>
    <property type="evidence" value="ECO:0007669"/>
    <property type="project" value="UniProtKB-UniPathway"/>
</dbReference>
<dbReference type="PROSITE" id="PS01053">
    <property type="entry name" value="ARGINASE_1"/>
    <property type="match status" value="1"/>
</dbReference>
<feature type="binding site" evidence="10">
    <location>
        <position position="239"/>
    </location>
    <ligand>
        <name>Mn(2+)</name>
        <dbReference type="ChEBI" id="CHEBI:29035"/>
        <label>1</label>
    </ligand>
</feature>
<dbReference type="InterPro" id="IPR020855">
    <property type="entry name" value="Ureohydrolase_Mn_BS"/>
</dbReference>
<dbReference type="SUPFAM" id="SSF52768">
    <property type="entry name" value="Arginase/deacetylase"/>
    <property type="match status" value="1"/>
</dbReference>
<evidence type="ECO:0000256" key="12">
    <source>
        <dbReference type="RuleBase" id="RU003684"/>
    </source>
</evidence>
<reference evidence="14 15" key="1">
    <citation type="submission" date="2012-05" db="EMBL/GenBank/DDBJ databases">
        <authorList>
            <person name="Weinstock G."/>
            <person name="Sodergren E."/>
            <person name="Lobos E.A."/>
            <person name="Fulton L."/>
            <person name="Fulton R."/>
            <person name="Courtney L."/>
            <person name="Fronick C."/>
            <person name="O'Laughlin M."/>
            <person name="Godfrey J."/>
            <person name="Wilson R.M."/>
            <person name="Miner T."/>
            <person name="Farmer C."/>
            <person name="Delehaunty K."/>
            <person name="Cordes M."/>
            <person name="Minx P."/>
            <person name="Tomlinson C."/>
            <person name="Chen J."/>
            <person name="Wollam A."/>
            <person name="Pepin K.H."/>
            <person name="Bhonagiri V."/>
            <person name="Zhang X."/>
            <person name="Suruliraj S."/>
            <person name="Warren W."/>
            <person name="Mitreva M."/>
            <person name="Mardis E.R."/>
            <person name="Wilson R.K."/>
        </authorList>
    </citation>
    <scope>NUCLEOTIDE SEQUENCE [LARGE SCALE GENOMIC DNA]</scope>
    <source>
        <strain evidence="14 15">DSM 1785</strain>
    </source>
</reference>
<dbReference type="FunFam" id="3.40.800.10:FF:000012">
    <property type="entry name" value="Arginase"/>
    <property type="match status" value="1"/>
</dbReference>
<evidence type="ECO:0000313" key="14">
    <source>
        <dbReference type="EMBL" id="EKY26283.1"/>
    </source>
</evidence>